<name>K3WZ56_GLOUD</name>
<dbReference type="HOGENOM" id="CLU_995534_0_0_1"/>
<dbReference type="VEuPathDB" id="FungiDB:PYU1_G010235"/>
<keyword evidence="2" id="KW-1185">Reference proteome</keyword>
<evidence type="ECO:0000313" key="1">
    <source>
        <dbReference type="EnsemblProtists" id="PYU1_T010255"/>
    </source>
</evidence>
<dbReference type="eggNOG" id="ENOG502RQ28">
    <property type="taxonomic scope" value="Eukaryota"/>
</dbReference>
<sequence length="281" mass="32343">MSENTSPSVLGSTSYGSSATDAEVSWLRRCLPVFVQPEIDITNKNELIKVFFQFERQEDSGELYCKLCIVFAGESSYNRVKEELENTCATILYRTFNRRTYKRTADINYMEYRNVNFDPNAPLPWTSVFSGDHGGEQQWSQGAKKNVGDWFSLMHHYRKEVPCAEWKLHDNSHRPYVYLNTCNHMIGERDNNARMAKYEWLDYPFQEGDAEDAFHYVVEHVPTKFNLYSYFCFWSARNGGGCCDHHHTGKVSRSGGSICVQQTSKEATINMVMGSKDTSSV</sequence>
<dbReference type="AlphaFoldDB" id="K3WZ56"/>
<dbReference type="InParanoid" id="K3WZ56"/>
<evidence type="ECO:0000313" key="2">
    <source>
        <dbReference type="Proteomes" id="UP000019132"/>
    </source>
</evidence>
<dbReference type="Proteomes" id="UP000019132">
    <property type="component" value="Unassembled WGS sequence"/>
</dbReference>
<dbReference type="EnsemblProtists" id="PYU1_T010255">
    <property type="protein sequence ID" value="PYU1_T010255"/>
    <property type="gene ID" value="PYU1_G010235"/>
</dbReference>
<reference evidence="2" key="2">
    <citation type="submission" date="2010-04" db="EMBL/GenBank/DDBJ databases">
        <authorList>
            <person name="Buell R."/>
            <person name="Hamilton J."/>
            <person name="Hostetler J."/>
        </authorList>
    </citation>
    <scope>NUCLEOTIDE SEQUENCE [LARGE SCALE GENOMIC DNA]</scope>
    <source>
        <strain evidence="2">DAOM:BR144</strain>
    </source>
</reference>
<organism evidence="1 2">
    <name type="scientific">Globisporangium ultimum (strain ATCC 200006 / CBS 805.95 / DAOM BR144)</name>
    <name type="common">Pythium ultimum</name>
    <dbReference type="NCBI Taxonomy" id="431595"/>
    <lineage>
        <taxon>Eukaryota</taxon>
        <taxon>Sar</taxon>
        <taxon>Stramenopiles</taxon>
        <taxon>Oomycota</taxon>
        <taxon>Peronosporomycetes</taxon>
        <taxon>Pythiales</taxon>
        <taxon>Pythiaceae</taxon>
        <taxon>Globisporangium</taxon>
    </lineage>
</organism>
<reference evidence="2" key="1">
    <citation type="journal article" date="2010" name="Genome Biol.">
        <title>Genome sequence of the necrotrophic plant pathogen Pythium ultimum reveals original pathogenicity mechanisms and effector repertoire.</title>
        <authorList>
            <person name="Levesque C.A."/>
            <person name="Brouwer H."/>
            <person name="Cano L."/>
            <person name="Hamilton J.P."/>
            <person name="Holt C."/>
            <person name="Huitema E."/>
            <person name="Raffaele S."/>
            <person name="Robideau G.P."/>
            <person name="Thines M."/>
            <person name="Win J."/>
            <person name="Zerillo M.M."/>
            <person name="Beakes G.W."/>
            <person name="Boore J.L."/>
            <person name="Busam D."/>
            <person name="Dumas B."/>
            <person name="Ferriera S."/>
            <person name="Fuerstenberg S.I."/>
            <person name="Gachon C.M."/>
            <person name="Gaulin E."/>
            <person name="Govers F."/>
            <person name="Grenville-Briggs L."/>
            <person name="Horner N."/>
            <person name="Hostetler J."/>
            <person name="Jiang R.H."/>
            <person name="Johnson J."/>
            <person name="Krajaejun T."/>
            <person name="Lin H."/>
            <person name="Meijer H.J."/>
            <person name="Moore B."/>
            <person name="Morris P."/>
            <person name="Phuntmart V."/>
            <person name="Puiu D."/>
            <person name="Shetty J."/>
            <person name="Stajich J.E."/>
            <person name="Tripathy S."/>
            <person name="Wawra S."/>
            <person name="van West P."/>
            <person name="Whitty B.R."/>
            <person name="Coutinho P.M."/>
            <person name="Henrissat B."/>
            <person name="Martin F."/>
            <person name="Thomas P.D."/>
            <person name="Tyler B.M."/>
            <person name="De Vries R.P."/>
            <person name="Kamoun S."/>
            <person name="Yandell M."/>
            <person name="Tisserat N."/>
            <person name="Buell C.R."/>
        </authorList>
    </citation>
    <scope>NUCLEOTIDE SEQUENCE</scope>
    <source>
        <strain evidence="2">DAOM:BR144</strain>
    </source>
</reference>
<protein>
    <submittedName>
        <fullName evidence="1">Uncharacterized protein</fullName>
    </submittedName>
</protein>
<accession>K3WZ56</accession>
<dbReference type="EMBL" id="GL376623">
    <property type="status" value="NOT_ANNOTATED_CDS"/>
    <property type="molecule type" value="Genomic_DNA"/>
</dbReference>
<proteinExistence type="predicted"/>
<dbReference type="OMA" id="PTKFNLY"/>
<reference evidence="1" key="3">
    <citation type="submission" date="2015-02" db="UniProtKB">
        <authorList>
            <consortium name="EnsemblProtists"/>
        </authorList>
    </citation>
    <scope>IDENTIFICATION</scope>
    <source>
        <strain evidence="1">DAOM BR144</strain>
    </source>
</reference>